<protein>
    <recommendedName>
        <fullName evidence="4">DUF342 domain-containing protein</fullName>
    </recommendedName>
</protein>
<evidence type="ECO:0000256" key="1">
    <source>
        <dbReference type="SAM" id="Coils"/>
    </source>
</evidence>
<keyword evidence="1" id="KW-0175">Coiled coil</keyword>
<accession>A0A4R4YCR3</accession>
<evidence type="ECO:0000313" key="2">
    <source>
        <dbReference type="EMBL" id="TDD41599.1"/>
    </source>
</evidence>
<dbReference type="RefSeq" id="WP_132618534.1">
    <property type="nucleotide sequence ID" value="NZ_JBITLL010000009.1"/>
</dbReference>
<dbReference type="AlphaFoldDB" id="A0A4R4YCR3"/>
<dbReference type="Proteomes" id="UP000295302">
    <property type="component" value="Unassembled WGS sequence"/>
</dbReference>
<feature type="coiled-coil region" evidence="1">
    <location>
        <begin position="7"/>
        <end position="73"/>
    </location>
</feature>
<gene>
    <name evidence="2" type="ORF">E1286_32430</name>
</gene>
<dbReference type="OrthoDB" id="3542839at2"/>
<sequence>MSTKDELRQVEEDLTRLRTENQDMRDQIGEIGATDQVEISAMISQADEQVELIADLERRRDRLIRRLEEEEGREGAH</sequence>
<name>A0A4R4YCR3_9ACTN</name>
<keyword evidence="3" id="KW-1185">Reference proteome</keyword>
<evidence type="ECO:0008006" key="4">
    <source>
        <dbReference type="Google" id="ProtNLM"/>
    </source>
</evidence>
<comment type="caution">
    <text evidence="2">The sequence shown here is derived from an EMBL/GenBank/DDBJ whole genome shotgun (WGS) entry which is preliminary data.</text>
</comment>
<evidence type="ECO:0000313" key="3">
    <source>
        <dbReference type="Proteomes" id="UP000295302"/>
    </source>
</evidence>
<dbReference type="EMBL" id="SMKQ01000140">
    <property type="protein sequence ID" value="TDD41599.1"/>
    <property type="molecule type" value="Genomic_DNA"/>
</dbReference>
<organism evidence="2 3">
    <name type="scientific">Nonomuraea terrae</name>
    <dbReference type="NCBI Taxonomy" id="2530383"/>
    <lineage>
        <taxon>Bacteria</taxon>
        <taxon>Bacillati</taxon>
        <taxon>Actinomycetota</taxon>
        <taxon>Actinomycetes</taxon>
        <taxon>Streptosporangiales</taxon>
        <taxon>Streptosporangiaceae</taxon>
        <taxon>Nonomuraea</taxon>
    </lineage>
</organism>
<reference evidence="2 3" key="1">
    <citation type="submission" date="2019-03" db="EMBL/GenBank/DDBJ databases">
        <title>Draft genome sequences of novel Actinobacteria.</title>
        <authorList>
            <person name="Sahin N."/>
            <person name="Ay H."/>
            <person name="Saygin H."/>
        </authorList>
    </citation>
    <scope>NUCLEOTIDE SEQUENCE [LARGE SCALE GENOMIC DNA]</scope>
    <source>
        <strain evidence="2 3">CH32</strain>
    </source>
</reference>
<proteinExistence type="predicted"/>